<keyword evidence="3" id="KW-1185">Reference proteome</keyword>
<feature type="region of interest" description="Disordered" evidence="1">
    <location>
        <begin position="25"/>
        <end position="57"/>
    </location>
</feature>
<proteinExistence type="predicted"/>
<evidence type="ECO:0000313" key="2">
    <source>
        <dbReference type="EMBL" id="CAB9511039.1"/>
    </source>
</evidence>
<accession>A0A9N8E3J1</accession>
<evidence type="ECO:0000256" key="1">
    <source>
        <dbReference type="SAM" id="MobiDB-lite"/>
    </source>
</evidence>
<feature type="compositionally biased region" description="Basic residues" evidence="1">
    <location>
        <begin position="36"/>
        <end position="47"/>
    </location>
</feature>
<comment type="caution">
    <text evidence="2">The sequence shown here is derived from an EMBL/GenBank/DDBJ whole genome shotgun (WGS) entry which is preliminary data.</text>
</comment>
<sequence>MRWFGRNRSDKKKQPLIQMVNSVGKDDEPQHQQHQQQKKHRPQKLHPNKTPLELPRLHQPTPIHPLQTLKLLLLLLLIPCTTLTSELDYNIPAKRVTSGEREMILPKHLKKNTMSTMMEKTQRPTSRDDSHSTAVISAISLSTIGASIERELEGAKGLKGKPPLEIKANTHQSVKKKENVGYLRRNFQKANLAVKTAVVSTLPNKVVDGLASAYDTIHAPRNNKDKNLDDVPVTARKYRRDHPDLLLPGNVPRVGFTAIFAAIPLWVKYLAVGAVAAAALTGLALELERHPFVVLGMLGRGMSLLGFC</sequence>
<organism evidence="2 3">
    <name type="scientific">Seminavis robusta</name>
    <dbReference type="NCBI Taxonomy" id="568900"/>
    <lineage>
        <taxon>Eukaryota</taxon>
        <taxon>Sar</taxon>
        <taxon>Stramenopiles</taxon>
        <taxon>Ochrophyta</taxon>
        <taxon>Bacillariophyta</taxon>
        <taxon>Bacillariophyceae</taxon>
        <taxon>Bacillariophycidae</taxon>
        <taxon>Naviculales</taxon>
        <taxon>Naviculaceae</taxon>
        <taxon>Seminavis</taxon>
    </lineage>
</organism>
<name>A0A9N8E3J1_9STRA</name>
<dbReference type="AlphaFoldDB" id="A0A9N8E3J1"/>
<gene>
    <name evidence="2" type="ORF">SEMRO_465_G148510.1</name>
</gene>
<dbReference type="EMBL" id="CAICTM010000464">
    <property type="protein sequence ID" value="CAB9511039.1"/>
    <property type="molecule type" value="Genomic_DNA"/>
</dbReference>
<evidence type="ECO:0000313" key="3">
    <source>
        <dbReference type="Proteomes" id="UP001153069"/>
    </source>
</evidence>
<reference evidence="2" key="1">
    <citation type="submission" date="2020-06" db="EMBL/GenBank/DDBJ databases">
        <authorList>
            <consortium name="Plant Systems Biology data submission"/>
        </authorList>
    </citation>
    <scope>NUCLEOTIDE SEQUENCE</scope>
    <source>
        <strain evidence="2">D6</strain>
    </source>
</reference>
<protein>
    <submittedName>
        <fullName evidence="2">Uncharacterized protein</fullName>
    </submittedName>
</protein>
<feature type="non-terminal residue" evidence="2">
    <location>
        <position position="1"/>
    </location>
</feature>
<dbReference type="Proteomes" id="UP001153069">
    <property type="component" value="Unassembled WGS sequence"/>
</dbReference>